<sequence>MRNRKLFALLTLFSLFPASLIFAQGLVVSTNIDLQPECWEYHISSSPIINGSENVYADSLLLLPGKDYQIDYKRGILKLKNFPEASSLRVDYILMPSSLTQKYYLYEVREPSDSLFTSITPPKPLWQSTDSNLLVSGSKTFALTFSEEEAFDLKQSLYVNLNGELGQNVNIAAQLSDSQSKLTPEGDSKELSNLDKVFIRVYGKQYEIAMGDLDWQFDGTRYINYKTTIEGLNAWYGKRHFIQAGYTASSGKPASVKVNIIEGKQGPYYLNPTGYQSTYLIIAGSEKIYCDGKLLERGTDYYIDYSEGSVMFRTMVVSSNRINAYFQYADEFYNQSTYFNSSTFNLLPGFSLSHHFIHQVDAKDHPLLYEFTAADLDSLRKAGDNVVWGNGIVEVESGTGSYIQRINTDGLIYYEYAPYDSLACYNVTFSYVGSGNGDYEEFSSGKFRYIGTGMGAWLPQKRLIPPVKRTNADLLLSYVNDSVELGVEGIFTLNDKNTFSSLNDNDNQSGLLYAYGNLKKGDMGKENYAGLDFEKRWANSFLFSQDTDISQNYDFALLEQADSLSQYQINLTLGSRALNWWNPELMLRYRQVQDLFTQRALRFISRSTAKGIIPGLNIHSTVSLQDYDDISIPSSVMQYHDFSSERISRWVQTKLIMNYNSLDYEDNSPLYISTRYYKINPQLTLGDAKISLTQLGYMRDAIDMKENFWHSVSTSQTYSLKHSTSTLNHTINLEFTHRNVDKKNEMDNPKSKYDLINLRNSNSFFKQAIMILGNYQLNQTEFFPKIRELEYVGSGLGLYDSTGVYTPDGDWDYVYITSDKGTLSTEINGQLSFYFKPGNYFPKWNRIHSDIILQATEQNPEMKHWQSYLFLPGYVFDKDTTIFGKQSIAPTIWMDIIPNRILGNLNYQYNRTLDKRYQTIARTTESIFGAEMDLKQFGPNNYNLKYELSKEKDTRYMSDITVNALNVLIQHNYSPNTIGTLNLSGFSESGAQQSSSNNYKLQGLGLEPGFRGSWGRKGRVSASVGIRYNQRSGSEFLTFLPEKREGLLLNWGTSTIYRLNNFCSITLEYNGNSYPQDKVRHTLKMEFKAEL</sequence>
<keyword evidence="2" id="KW-1185">Reference proteome</keyword>
<name>A0AC61QJU1_9BACT</name>
<protein>
    <submittedName>
        <fullName evidence="1">Uncharacterized protein</fullName>
    </submittedName>
</protein>
<dbReference type="Proteomes" id="UP000294588">
    <property type="component" value="Unassembled WGS sequence"/>
</dbReference>
<comment type="caution">
    <text evidence="1">The sequence shown here is derived from an EMBL/GenBank/DDBJ whole genome shotgun (WGS) entry which is preliminary data.</text>
</comment>
<evidence type="ECO:0000313" key="1">
    <source>
        <dbReference type="EMBL" id="TDF73507.1"/>
    </source>
</evidence>
<reference evidence="1" key="1">
    <citation type="submission" date="2019-03" db="EMBL/GenBank/DDBJ databases">
        <title>Candidatus Syntrophosphaera thermopropionivorans: a novel player in syntrophic propionate oxidation during anaerobic digestion.</title>
        <authorList>
            <person name="Dyksma S."/>
        </authorList>
    </citation>
    <scope>NUCLEOTIDE SEQUENCE</scope>
    <source>
        <strain evidence="1">W5</strain>
    </source>
</reference>
<dbReference type="EMBL" id="SMOG01000005">
    <property type="protein sequence ID" value="TDF73507.1"/>
    <property type="molecule type" value="Genomic_DNA"/>
</dbReference>
<accession>A0AC61QJU1</accession>
<organism evidence="1 2">
    <name type="scientific">Candidatus Syntrophosphaera thermopropionivorans</name>
    <dbReference type="NCBI Taxonomy" id="2593015"/>
    <lineage>
        <taxon>Bacteria</taxon>
        <taxon>Pseudomonadati</taxon>
        <taxon>Candidatus Cloacimonadota</taxon>
        <taxon>Candidatus Cloacimonadia</taxon>
        <taxon>Candidatus Cloacimonadales</taxon>
        <taxon>Candidatus Cloacimonadaceae</taxon>
        <taxon>Candidatus Syntrophosphaera</taxon>
    </lineage>
</organism>
<evidence type="ECO:0000313" key="2">
    <source>
        <dbReference type="Proteomes" id="UP000294588"/>
    </source>
</evidence>
<gene>
    <name evidence="1" type="ORF">E0946_02805</name>
</gene>
<proteinExistence type="predicted"/>